<dbReference type="Pfam" id="PF03237">
    <property type="entry name" value="Terminase_6N"/>
    <property type="match status" value="1"/>
</dbReference>
<feature type="domain" description="Terminase large subunit gp17-like C-terminal" evidence="2">
    <location>
        <begin position="333"/>
        <end position="484"/>
    </location>
</feature>
<dbReference type="HOGENOM" id="CLU_030701_1_0_7"/>
<dbReference type="eggNOG" id="COG4373">
    <property type="taxonomic scope" value="Bacteria"/>
</dbReference>
<protein>
    <recommendedName>
        <fullName evidence="2">Terminase large subunit gp17-like C-terminal domain-containing protein</fullName>
    </recommendedName>
</protein>
<gene>
    <name evidence="3" type="ordered locus">Hoch_0830</name>
</gene>
<dbReference type="Gene3D" id="3.40.50.300">
    <property type="entry name" value="P-loop containing nucleotide triphosphate hydrolases"/>
    <property type="match status" value="1"/>
</dbReference>
<evidence type="ECO:0000259" key="2">
    <source>
        <dbReference type="Pfam" id="PF17289"/>
    </source>
</evidence>
<dbReference type="AlphaFoldDB" id="D0LP80"/>
<evidence type="ECO:0000313" key="4">
    <source>
        <dbReference type="Proteomes" id="UP000001880"/>
    </source>
</evidence>
<keyword evidence="4" id="KW-1185">Reference proteome</keyword>
<dbReference type="Pfam" id="PF17289">
    <property type="entry name" value="Terminase_6C"/>
    <property type="match status" value="1"/>
</dbReference>
<proteinExistence type="predicted"/>
<sequence>MEALCARQVNGRRARQPGGRPRGGAVTLGIVKKNEQELSDWLANEWGFLAGLAKFDDEPVTLERYQMAFLRNRSRFRWVTKSRQVGFSFVFALEALARCHLRDKHTAVFVSYNLEDAKEKVLIARQIHEELPLAYQKRLVVDSKTELAFESNSSNKRLSRIISAPSKAPRGKKGDVYLDELAHYVLDREVYTGSTALILRSHGQLSSCSTPLGRRGIFWEISTEELRKYPHHTRDEVPWWRCRFFCLDIDRAMREAPHMPTEERVAAFGTQAIVQQLDSLPLEDFQQEFECSFVDESYSYYPYELILPCTSEDLVPAGDFTDLPEPEGRIVAGFDVGRTRDRSELAVFEDTGGHFVCRLLRRYDQVPFAEQEADLRRFLDRVPVARLSIDQSGIGMHLAENLARDYAQVVGDTFTNDNKERWATDLKILFQRKDIALPRDRELVGQIHSIKRRVLPSGKVGFDAERSTRGGHADRFWAIALACQKERGTAPQARAHVGVRVLG</sequence>
<dbReference type="Proteomes" id="UP000001880">
    <property type="component" value="Chromosome"/>
</dbReference>
<name>D0LP80_HALO1</name>
<reference evidence="3 4" key="1">
    <citation type="journal article" date="2010" name="Stand. Genomic Sci.">
        <title>Complete genome sequence of Haliangium ochraceum type strain (SMP-2).</title>
        <authorList>
            <consortium name="US DOE Joint Genome Institute (JGI-PGF)"/>
            <person name="Ivanova N."/>
            <person name="Daum C."/>
            <person name="Lang E."/>
            <person name="Abt B."/>
            <person name="Kopitz M."/>
            <person name="Saunders E."/>
            <person name="Lapidus A."/>
            <person name="Lucas S."/>
            <person name="Glavina Del Rio T."/>
            <person name="Nolan M."/>
            <person name="Tice H."/>
            <person name="Copeland A."/>
            <person name="Cheng J.F."/>
            <person name="Chen F."/>
            <person name="Bruce D."/>
            <person name="Goodwin L."/>
            <person name="Pitluck S."/>
            <person name="Mavromatis K."/>
            <person name="Pati A."/>
            <person name="Mikhailova N."/>
            <person name="Chen A."/>
            <person name="Palaniappan K."/>
            <person name="Land M."/>
            <person name="Hauser L."/>
            <person name="Chang Y.J."/>
            <person name="Jeffries C.D."/>
            <person name="Detter J.C."/>
            <person name="Brettin T."/>
            <person name="Rohde M."/>
            <person name="Goker M."/>
            <person name="Bristow J."/>
            <person name="Markowitz V."/>
            <person name="Eisen J.A."/>
            <person name="Hugenholtz P."/>
            <person name="Kyrpides N.C."/>
            <person name="Klenk H.P."/>
        </authorList>
    </citation>
    <scope>NUCLEOTIDE SEQUENCE [LARGE SCALE GENOMIC DNA]</scope>
    <source>
        <strain evidence="4">DSM 14365 / CIP 107738 / JCM 11303 / AJ 13395 / SMP-2</strain>
    </source>
</reference>
<dbReference type="InterPro" id="IPR035421">
    <property type="entry name" value="Terminase_6C"/>
</dbReference>
<dbReference type="Gene3D" id="3.30.420.240">
    <property type="match status" value="1"/>
</dbReference>
<dbReference type="InterPro" id="IPR027417">
    <property type="entry name" value="P-loop_NTPase"/>
</dbReference>
<evidence type="ECO:0000256" key="1">
    <source>
        <dbReference type="ARBA" id="ARBA00022612"/>
    </source>
</evidence>
<keyword evidence="1" id="KW-1188">Viral release from host cell</keyword>
<dbReference type="EMBL" id="CP001804">
    <property type="protein sequence ID" value="ACY13445.1"/>
    <property type="molecule type" value="Genomic_DNA"/>
</dbReference>
<organism evidence="3 4">
    <name type="scientific">Haliangium ochraceum (strain DSM 14365 / JCM 11303 / SMP-2)</name>
    <dbReference type="NCBI Taxonomy" id="502025"/>
    <lineage>
        <taxon>Bacteria</taxon>
        <taxon>Pseudomonadati</taxon>
        <taxon>Myxococcota</taxon>
        <taxon>Polyangia</taxon>
        <taxon>Haliangiales</taxon>
        <taxon>Kofleriaceae</taxon>
        <taxon>Haliangium</taxon>
    </lineage>
</organism>
<dbReference type="KEGG" id="hoh:Hoch_0830"/>
<evidence type="ECO:0000313" key="3">
    <source>
        <dbReference type="EMBL" id="ACY13445.1"/>
    </source>
</evidence>
<dbReference type="STRING" id="502025.Hoch_0830"/>
<accession>D0LP80</accession>